<evidence type="ECO:0000313" key="4">
    <source>
        <dbReference type="Proteomes" id="UP001367676"/>
    </source>
</evidence>
<evidence type="ECO:0000256" key="1">
    <source>
        <dbReference type="SAM" id="MobiDB-lite"/>
    </source>
</evidence>
<dbReference type="EMBL" id="JBBCAQ010000006">
    <property type="protein sequence ID" value="KAK7603303.1"/>
    <property type="molecule type" value="Genomic_DNA"/>
</dbReference>
<protein>
    <submittedName>
        <fullName evidence="3">Uncharacterized protein</fullName>
    </submittedName>
</protein>
<comment type="caution">
    <text evidence="3">The sequence shown here is derived from an EMBL/GenBank/DDBJ whole genome shotgun (WGS) entry which is preliminary data.</text>
</comment>
<feature type="compositionally biased region" description="Basic and acidic residues" evidence="1">
    <location>
        <begin position="1397"/>
        <end position="1408"/>
    </location>
</feature>
<feature type="transmembrane region" description="Helical" evidence="2">
    <location>
        <begin position="12"/>
        <end position="33"/>
    </location>
</feature>
<evidence type="ECO:0000313" key="3">
    <source>
        <dbReference type="EMBL" id="KAK7603303.1"/>
    </source>
</evidence>
<keyword evidence="2" id="KW-0812">Transmembrane</keyword>
<feature type="region of interest" description="Disordered" evidence="1">
    <location>
        <begin position="1375"/>
        <end position="1416"/>
    </location>
</feature>
<accession>A0AAN9Y7V8</accession>
<sequence>MYEYVKNTKKVTFFYFVILFFIYFNFVSGWPLLGKTKDKSKDDAEIPWRHTRLEKAVEVNRYGKKQKEAFLALATYPLGFMNTDTKQASFIERFLTEYYEYKIGFETYNKKIKKLFESTEPWCEGLLREPVLRDNKILYKPEKNVSMRQLKKVVHFDYFSKEDEVHEVIECPVLVRDQKVMIYFSNLGFMEAVQLTYYFILTAYKPNDNSKLKVLMRTEYHRGLSATDINENDFYHKYKYDLSEVGQIRLDIKPERFQDNYRFFGKKAEAAFILTSYGFWNPSVKPNVLYKFIETTLTLSKGYEIERRKLKSKVIKREGEQSCETRINKSRLFKTYDIKYDAARKSEVTTVRRYILSFIDGIPNPKFKFISCPVTKGSKDGSILLHPIYYKDSRKFSHYDLFWFIASEGEYMDEEVLLFLAPNKNESIQKPEDTRTNAGIFDNISKEITKLTQPRSKSVKSVPLQTDLERNEDVKTEEEMDIALVTNQLGFVYCNIKQEPFLGRFVKEYLNMKIGHFAVLKTLVPKKLTRAEIPNLILACRNYLLDDVLRDNGLRLSVNDESVDQVQSIEKVIQFDYFDADPYKFVAVQCPITIDSDSPNSEVKFIYFSAQGKTEDDMLDQHNRKNKREGIGRPFYVFADYSQLDKSKFKILMRTLESDPLQKRNSGGAQRDWIKSRIYDNPERCPIRLYVKPERFKDEFRLYGKDAEAAFWTERLQFFNKSVNKNTIDRFLNTLLELRKGYEILSYYEWIIKYIQEQSVDQSTINKAIPLNCLKYVLGAKSLQKHNPVFQNDDDIKEIYPVQIEIRLKLADVSLMKTFYQCPVTFTTGEHSGKATVNVIPVNFKTSENCTEHAFYYIIVNKGTSKEHREYFFSSVDGSVAGSQSVNYEDRSGSIKGLDAYSHEDGNDADISGVSEHDEPTQINLIGTDAESIFGWLKKKERKAWQRTPKYVKSLPSPEFKNGKEGIEAELALLNLYFGFVDRDRRQNPTFKSLFIDYEKMKEDHYVGSPHYSAKMFTAMSTKEKIHVCKSYLNEPFLRENQIVFDETFDPEDEIDLLDMRLSYYYHSKDTGLITLFRCPFRVAYDDFGYLYFTPVQVNAEINKIYYHTFTEVDLENREVSCDSFVLFMDLINHNLKTAISYFIYYILFIHNVTSKVESPNEDKRTDIFADAAMAPKMAENLSAPPIVGKDIDSEKNLKDSFTQNINHFEKDQYDPFVQDIVRVNDEKEDMIELNNLSRKKRFLGIAYGKDESGEARFRTLHGQDYNPYDLDEYNKLSENQYENSVNRKIRPKVQKGKTETKPPPGDFKSKVDESLKKQPNFEHQEDSHESNSAADQLKKGLPLNNNIPAKVEGLHSDIPQKEFHSENDQALSDRQYNQMSETQSSQNSVESQTVMKKSESRQLPEKLKNKHRGRTPEDSLMLEFNHNRPDSRIFWLNYPDYRRKDGYRLIDEAAERALITDKEFGFVNPDYDPMEVERLINYVDNNKKGYEVLNLEITPEWNQKSLKVRAAACKYLVNDSMMLRKYEMVYDSSQPPEQIQAYYVIVRLEIEDIPPRRLGALSCPIIQPKTSLAVTLFMTPITYVDENIDEYVFIFFQDDPLNNPSYVRLMFLSRLASGDSVEEEYMEDQRINAMKDTWWHRK</sequence>
<gene>
    <name evidence="3" type="ORF">V9T40_003302</name>
</gene>
<evidence type="ECO:0000256" key="2">
    <source>
        <dbReference type="SAM" id="Phobius"/>
    </source>
</evidence>
<organism evidence="3 4">
    <name type="scientific">Parthenolecanium corni</name>
    <dbReference type="NCBI Taxonomy" id="536013"/>
    <lineage>
        <taxon>Eukaryota</taxon>
        <taxon>Metazoa</taxon>
        <taxon>Ecdysozoa</taxon>
        <taxon>Arthropoda</taxon>
        <taxon>Hexapoda</taxon>
        <taxon>Insecta</taxon>
        <taxon>Pterygota</taxon>
        <taxon>Neoptera</taxon>
        <taxon>Paraneoptera</taxon>
        <taxon>Hemiptera</taxon>
        <taxon>Sternorrhyncha</taxon>
        <taxon>Coccoidea</taxon>
        <taxon>Coccidae</taxon>
        <taxon>Parthenolecanium</taxon>
    </lineage>
</organism>
<feature type="compositionally biased region" description="Polar residues" evidence="1">
    <location>
        <begin position="1375"/>
        <end position="1396"/>
    </location>
</feature>
<reference evidence="3 4" key="1">
    <citation type="submission" date="2024-03" db="EMBL/GenBank/DDBJ databases">
        <title>Adaptation during the transition from Ophiocordyceps entomopathogen to insect associate is accompanied by gene loss and intensified selection.</title>
        <authorList>
            <person name="Ward C.M."/>
            <person name="Onetto C.A."/>
            <person name="Borneman A.R."/>
        </authorList>
    </citation>
    <scope>NUCLEOTIDE SEQUENCE [LARGE SCALE GENOMIC DNA]</scope>
    <source>
        <strain evidence="3">AWRI1</strain>
        <tissue evidence="3">Single Adult Female</tissue>
    </source>
</reference>
<keyword evidence="2" id="KW-0472">Membrane</keyword>
<feature type="region of interest" description="Disordered" evidence="1">
    <location>
        <begin position="1280"/>
        <end position="1350"/>
    </location>
</feature>
<keyword evidence="4" id="KW-1185">Reference proteome</keyword>
<keyword evidence="2" id="KW-1133">Transmembrane helix</keyword>
<dbReference type="Proteomes" id="UP001367676">
    <property type="component" value="Unassembled WGS sequence"/>
</dbReference>
<name>A0AAN9Y7V8_9HEMI</name>
<proteinExistence type="predicted"/>
<feature type="compositionally biased region" description="Basic and acidic residues" evidence="1">
    <location>
        <begin position="1308"/>
        <end position="1330"/>
    </location>
</feature>